<dbReference type="Gene3D" id="3.30.390.30">
    <property type="match status" value="1"/>
</dbReference>
<dbReference type="Pfam" id="PF14759">
    <property type="entry name" value="Reductase_C"/>
    <property type="match status" value="1"/>
</dbReference>
<dbReference type="Proteomes" id="UP000005064">
    <property type="component" value="Unassembled WGS sequence"/>
</dbReference>
<evidence type="ECO:0000256" key="3">
    <source>
        <dbReference type="ARBA" id="ARBA00022827"/>
    </source>
</evidence>
<accession>H0JRJ2</accession>
<sequence length="403" mass="42476">MSNERETESTPERVVVVGAGLAAVRTAEELRRAGYEGELVLVGDETHLPYDRPPLSKEVLRGDRDDTTLRPSEFFGENRIELMLGAAARSVDTASRILTLSDGTELGYDELVVATGLRPRRIPGLPDLDLAGVHVLRSLEDSRALREAIVPGARALVVGAGFIGCEVAASLRAREVEVVLVEPQPTPLASVLGAEVGALVTRLHTAEGVDVRAGVGLSEIRGDGRVTSAVLGDGSEIDVDLVVLGIGSIPATEWLEGSGVEVENGVVCDGTGRTSTPHVWAVGDVASWQVPAGGRRRIEHWTNAGEQASVLAKTIMGVEAGAAAQVPYFWSDQYDIKIQGLGAVTADDTVHVVRDDGRKFLAYYERDGRFVGAVGGGLPALVMKSRAKIAAGAPIDELLTAAV</sequence>
<evidence type="ECO:0000256" key="1">
    <source>
        <dbReference type="ARBA" id="ARBA00001974"/>
    </source>
</evidence>
<dbReference type="Gene3D" id="3.50.50.60">
    <property type="entry name" value="FAD/NAD(P)-binding domain"/>
    <property type="match status" value="2"/>
</dbReference>
<gene>
    <name evidence="7" type="ORF">AK37_11416</name>
</gene>
<feature type="domain" description="Reductase C-terminal" evidence="6">
    <location>
        <begin position="328"/>
        <end position="397"/>
    </location>
</feature>
<keyword evidence="2" id="KW-0285">Flavoprotein</keyword>
<dbReference type="PRINTS" id="PR00411">
    <property type="entry name" value="PNDRDTASEI"/>
</dbReference>
<dbReference type="InterPro" id="IPR028202">
    <property type="entry name" value="Reductase_C"/>
</dbReference>
<dbReference type="GO" id="GO:0016651">
    <property type="term" value="F:oxidoreductase activity, acting on NAD(P)H"/>
    <property type="evidence" value="ECO:0007669"/>
    <property type="project" value="TreeGrafter"/>
</dbReference>
<dbReference type="PATRIC" id="fig|1114960.4.peg.2324"/>
<evidence type="ECO:0000259" key="5">
    <source>
        <dbReference type="Pfam" id="PF07992"/>
    </source>
</evidence>
<dbReference type="RefSeq" id="WP_006552245.1">
    <property type="nucleotide sequence ID" value="NZ_AHBW01000040.1"/>
</dbReference>
<evidence type="ECO:0000256" key="4">
    <source>
        <dbReference type="ARBA" id="ARBA00023002"/>
    </source>
</evidence>
<proteinExistence type="predicted"/>
<dbReference type="InterPro" id="IPR023753">
    <property type="entry name" value="FAD/NAD-binding_dom"/>
</dbReference>
<feature type="domain" description="FAD/NAD(P)-binding" evidence="5">
    <location>
        <begin position="13"/>
        <end position="308"/>
    </location>
</feature>
<dbReference type="PRINTS" id="PR00368">
    <property type="entry name" value="FADPNR"/>
</dbReference>
<comment type="caution">
    <text evidence="7">The sequence shown here is derived from an EMBL/GenBank/DDBJ whole genome shotgun (WGS) entry which is preliminary data.</text>
</comment>
<name>H0JRJ2_9NOCA</name>
<dbReference type="GO" id="GO:0005737">
    <property type="term" value="C:cytoplasm"/>
    <property type="evidence" value="ECO:0007669"/>
    <property type="project" value="TreeGrafter"/>
</dbReference>
<dbReference type="EMBL" id="AHBW01000040">
    <property type="protein sequence ID" value="EHK83404.1"/>
    <property type="molecule type" value="Genomic_DNA"/>
</dbReference>
<dbReference type="InterPro" id="IPR016156">
    <property type="entry name" value="FAD/NAD-linked_Rdtase_dimer_sf"/>
</dbReference>
<dbReference type="InterPro" id="IPR036188">
    <property type="entry name" value="FAD/NAD-bd_sf"/>
</dbReference>
<protein>
    <submittedName>
        <fullName evidence="7">Ferredoxin reductase</fullName>
    </submittedName>
</protein>
<dbReference type="SUPFAM" id="SSF51905">
    <property type="entry name" value="FAD/NAD(P)-binding domain"/>
    <property type="match status" value="2"/>
</dbReference>
<keyword evidence="3" id="KW-0274">FAD</keyword>
<dbReference type="PANTHER" id="PTHR43557">
    <property type="entry name" value="APOPTOSIS-INDUCING FACTOR 1"/>
    <property type="match status" value="1"/>
</dbReference>
<dbReference type="SUPFAM" id="SSF55424">
    <property type="entry name" value="FAD/NAD-linked reductases, dimerisation (C-terminal) domain"/>
    <property type="match status" value="1"/>
</dbReference>
<comment type="cofactor">
    <cofactor evidence="1">
        <name>FAD</name>
        <dbReference type="ChEBI" id="CHEBI:57692"/>
    </cofactor>
</comment>
<reference evidence="7 8" key="1">
    <citation type="submission" date="2011-12" db="EMBL/GenBank/DDBJ databases">
        <authorList>
            <person name="Kriszt B."/>
            <person name="Tancsics A."/>
            <person name="Cserhati M."/>
            <person name="Toth A."/>
            <person name="Nagy I."/>
            <person name="Horvath B."/>
            <person name="Tamura T."/>
            <person name="Kukolya J."/>
            <person name="Szoboszlay S."/>
        </authorList>
    </citation>
    <scope>NUCLEOTIDE SEQUENCE [LARGE SCALE GENOMIC DNA]</scope>
    <source>
        <strain evidence="7 8">AK37</strain>
    </source>
</reference>
<evidence type="ECO:0000313" key="7">
    <source>
        <dbReference type="EMBL" id="EHK83404.1"/>
    </source>
</evidence>
<dbReference type="Pfam" id="PF07992">
    <property type="entry name" value="Pyr_redox_2"/>
    <property type="match status" value="1"/>
</dbReference>
<dbReference type="PANTHER" id="PTHR43557:SF2">
    <property type="entry name" value="RIESKE DOMAIN-CONTAINING PROTEIN-RELATED"/>
    <property type="match status" value="1"/>
</dbReference>
<evidence type="ECO:0000313" key="8">
    <source>
        <dbReference type="Proteomes" id="UP000005064"/>
    </source>
</evidence>
<evidence type="ECO:0000256" key="2">
    <source>
        <dbReference type="ARBA" id="ARBA00022630"/>
    </source>
</evidence>
<evidence type="ECO:0000259" key="6">
    <source>
        <dbReference type="Pfam" id="PF14759"/>
    </source>
</evidence>
<organism evidence="7 8">
    <name type="scientific">Rhodococcus pyridinivorans AK37</name>
    <dbReference type="NCBI Taxonomy" id="1114960"/>
    <lineage>
        <taxon>Bacteria</taxon>
        <taxon>Bacillati</taxon>
        <taxon>Actinomycetota</taxon>
        <taxon>Actinomycetes</taxon>
        <taxon>Mycobacteriales</taxon>
        <taxon>Nocardiaceae</taxon>
        <taxon>Rhodococcus</taxon>
    </lineage>
</organism>
<dbReference type="AlphaFoldDB" id="H0JRJ2"/>
<keyword evidence="4" id="KW-0560">Oxidoreductase</keyword>
<dbReference type="InterPro" id="IPR050446">
    <property type="entry name" value="FAD-oxidoreductase/Apoptosis"/>
</dbReference>